<evidence type="ECO:0000256" key="1">
    <source>
        <dbReference type="ARBA" id="ARBA00022679"/>
    </source>
</evidence>
<gene>
    <name evidence="5" type="ORF">CCHR01_01839</name>
</gene>
<dbReference type="Proteomes" id="UP001243330">
    <property type="component" value="Unassembled WGS sequence"/>
</dbReference>
<name>A0AAD9AYB8_9PEZI</name>
<feature type="region of interest" description="Disordered" evidence="3">
    <location>
        <begin position="185"/>
        <end position="225"/>
    </location>
</feature>
<keyword evidence="6" id="KW-1185">Reference proteome</keyword>
<evidence type="ECO:0000256" key="3">
    <source>
        <dbReference type="SAM" id="MobiDB-lite"/>
    </source>
</evidence>
<keyword evidence="2" id="KW-0833">Ubl conjugation pathway</keyword>
<dbReference type="Gene3D" id="3.10.110.10">
    <property type="entry name" value="Ubiquitin Conjugating Enzyme"/>
    <property type="match status" value="1"/>
</dbReference>
<dbReference type="PANTHER" id="PTHR46116">
    <property type="entry name" value="(E3-INDEPENDENT) E2 UBIQUITIN-CONJUGATING ENZYME"/>
    <property type="match status" value="1"/>
</dbReference>
<dbReference type="AlphaFoldDB" id="A0AAD9AYB8"/>
<dbReference type="InterPro" id="IPR000608">
    <property type="entry name" value="UBC"/>
</dbReference>
<evidence type="ECO:0000313" key="5">
    <source>
        <dbReference type="EMBL" id="KAK1855515.1"/>
    </source>
</evidence>
<dbReference type="Pfam" id="PF00179">
    <property type="entry name" value="UQ_con"/>
    <property type="match status" value="1"/>
</dbReference>
<reference evidence="5" key="1">
    <citation type="submission" date="2023-01" db="EMBL/GenBank/DDBJ databases">
        <title>Colletotrichum chrysophilum M932 genome sequence.</title>
        <authorList>
            <person name="Baroncelli R."/>
        </authorList>
    </citation>
    <scope>NUCLEOTIDE SEQUENCE</scope>
    <source>
        <strain evidence="5">M932</strain>
    </source>
</reference>
<feature type="region of interest" description="Disordered" evidence="3">
    <location>
        <begin position="1"/>
        <end position="29"/>
    </location>
</feature>
<dbReference type="SMART" id="SM00212">
    <property type="entry name" value="UBCc"/>
    <property type="match status" value="1"/>
</dbReference>
<evidence type="ECO:0000259" key="4">
    <source>
        <dbReference type="PROSITE" id="PS50127"/>
    </source>
</evidence>
<sequence length="751" mass="85516">MYRAYTVNPAMQLSNDRPHADTQNRDLDMPSIPSCDPVLESFGSSSSNPTREEKAIRYFVHRIIQHRCPTCRRETMTDDSRVLFAYTQRMMHETIMAAASKDPAVSRLPIVVDPRWSHKIACPYPDCKTESCPCCATQSSASMCLAPGSETHVWCCNGGRLFFIFALLCGPYQHPGDKSASIYQDTQVKTRSSRAGPKTRVNTAPGAGTGYGGSDSDAPFKGSNQNSLKDISRSLDVLPEVLTALAKAWPSTSRNRSAFDKKPPRLLAAMTRRSPLIIKIAELMQDDCIEEIMRRPKLYDSLFNLLLVWNQRHVSRPLFARPRPEHPFEQTLLRIAFRNTDFSLHSCPRILKTKYEEKHNGSQTLNMLPPLVSLFSGLAVPVRFALKHHKDSDEHAKQVRDAYDRICKFAEQYEAYQKGHLSGDGATAVGKDDTPITKSYSAGEQRVEELRRSLSDSRVVEVDEKAWHREYHFTNDLRRTETQTSPPGRMKRLVWELSILRTSIPEGIFVRHHSDRLDAMTFLIVGPAGTPYENGLFEFDLFCPMDYPQSPPHVFFRTSPPDRKFNPNLYNNGLVCLSLLGSWEGPSWDHENSTLLQLLVSLQAMVFTESPLWNEPGLENTLTPLHSRVYNVEVRADTTRYALAEWLTKLNSGELESSPWREVVAAHFELRWEEILEVVERWEADQPGDEVRLPNQREKGQEGLKRAAYTTHCAPARFKEGIRMLEEGCKRWSERPRVRLPVVIPDRQVST</sequence>
<organism evidence="5 6">
    <name type="scientific">Colletotrichum chrysophilum</name>
    <dbReference type="NCBI Taxonomy" id="1836956"/>
    <lineage>
        <taxon>Eukaryota</taxon>
        <taxon>Fungi</taxon>
        <taxon>Dikarya</taxon>
        <taxon>Ascomycota</taxon>
        <taxon>Pezizomycotina</taxon>
        <taxon>Sordariomycetes</taxon>
        <taxon>Hypocreomycetidae</taxon>
        <taxon>Glomerellales</taxon>
        <taxon>Glomerellaceae</taxon>
        <taxon>Colletotrichum</taxon>
        <taxon>Colletotrichum gloeosporioides species complex</taxon>
    </lineage>
</organism>
<dbReference type="InterPro" id="IPR016135">
    <property type="entry name" value="UBQ-conjugating_enzyme/RWD"/>
</dbReference>
<feature type="domain" description="UBC core" evidence="4">
    <location>
        <begin position="488"/>
        <end position="643"/>
    </location>
</feature>
<protein>
    <submittedName>
        <fullName evidence="5">Ubiquitin-conjugating enzyme</fullName>
    </submittedName>
</protein>
<dbReference type="GO" id="GO:0016740">
    <property type="term" value="F:transferase activity"/>
    <property type="evidence" value="ECO:0007669"/>
    <property type="project" value="UniProtKB-KW"/>
</dbReference>
<keyword evidence="1" id="KW-0808">Transferase</keyword>
<feature type="compositionally biased region" description="Basic and acidic residues" evidence="3">
    <location>
        <begin position="16"/>
        <end position="28"/>
    </location>
</feature>
<dbReference type="EMBL" id="JAQOWY010000020">
    <property type="protein sequence ID" value="KAK1855515.1"/>
    <property type="molecule type" value="Genomic_DNA"/>
</dbReference>
<dbReference type="SUPFAM" id="SSF54495">
    <property type="entry name" value="UBC-like"/>
    <property type="match status" value="1"/>
</dbReference>
<dbReference type="PROSITE" id="PS50127">
    <property type="entry name" value="UBC_2"/>
    <property type="match status" value="1"/>
</dbReference>
<evidence type="ECO:0000256" key="2">
    <source>
        <dbReference type="ARBA" id="ARBA00022786"/>
    </source>
</evidence>
<proteinExistence type="predicted"/>
<accession>A0AAD9AYB8</accession>
<comment type="caution">
    <text evidence="5">The sequence shown here is derived from an EMBL/GenBank/DDBJ whole genome shotgun (WGS) entry which is preliminary data.</text>
</comment>
<evidence type="ECO:0000313" key="6">
    <source>
        <dbReference type="Proteomes" id="UP001243330"/>
    </source>
</evidence>